<feature type="transmembrane region" description="Helical" evidence="1">
    <location>
        <begin position="40"/>
        <end position="60"/>
    </location>
</feature>
<dbReference type="RefSeq" id="WP_041016964.1">
    <property type="nucleotide sequence ID" value="NZ_CCEJ010000003.1"/>
</dbReference>
<protein>
    <submittedName>
        <fullName evidence="2">Membrane protein</fullName>
    </submittedName>
</protein>
<organism evidence="2 3">
    <name type="scientific">Candidatus Criblamydia sequanensis CRIB-18</name>
    <dbReference type="NCBI Taxonomy" id="1437425"/>
    <lineage>
        <taxon>Bacteria</taxon>
        <taxon>Pseudomonadati</taxon>
        <taxon>Chlamydiota</taxon>
        <taxon>Chlamydiia</taxon>
        <taxon>Parachlamydiales</taxon>
        <taxon>Candidatus Criblamydiaceae</taxon>
        <taxon>Candidatus Criblamydia</taxon>
    </lineage>
</organism>
<keyword evidence="1" id="KW-0472">Membrane</keyword>
<feature type="transmembrane region" description="Helical" evidence="1">
    <location>
        <begin position="6"/>
        <end position="28"/>
    </location>
</feature>
<evidence type="ECO:0000313" key="2">
    <source>
        <dbReference type="EMBL" id="CDR33480.1"/>
    </source>
</evidence>
<dbReference type="STRING" id="1437425.CSEC_0647"/>
<keyword evidence="1" id="KW-1133">Transmembrane helix</keyword>
<reference evidence="2" key="1">
    <citation type="submission" date="2013-12" db="EMBL/GenBank/DDBJ databases">
        <authorList>
            <person name="Linke B."/>
        </authorList>
    </citation>
    <scope>NUCLEOTIDE SEQUENCE [LARGE SCALE GENOMIC DNA]</scope>
    <source>
        <strain evidence="2">CRIB-18</strain>
    </source>
</reference>
<dbReference type="AlphaFoldDB" id="A0A090D0T4"/>
<name>A0A090D0T4_9BACT</name>
<keyword evidence="1" id="KW-0812">Transmembrane</keyword>
<evidence type="ECO:0000313" key="3">
    <source>
        <dbReference type="Proteomes" id="UP000031552"/>
    </source>
</evidence>
<dbReference type="EMBL" id="CCEJ010000003">
    <property type="protein sequence ID" value="CDR33480.1"/>
    <property type="molecule type" value="Genomic_DNA"/>
</dbReference>
<proteinExistence type="predicted"/>
<gene>
    <name evidence="2" type="ORF">CSEC_0647</name>
</gene>
<comment type="caution">
    <text evidence="2">The sequence shown here is derived from an EMBL/GenBank/DDBJ whole genome shotgun (WGS) entry which is preliminary data.</text>
</comment>
<reference evidence="2" key="2">
    <citation type="submission" date="2014-09" db="EMBL/GenBank/DDBJ databases">
        <title>Criblamydia sequanensis harbors a mega-plasmid encoding arsenite resistance.</title>
        <authorList>
            <person name="Bertelli C."/>
            <person name="Goesmann A."/>
            <person name="Greub G."/>
        </authorList>
    </citation>
    <scope>NUCLEOTIDE SEQUENCE [LARGE SCALE GENOMIC DNA]</scope>
    <source>
        <strain evidence="2">CRIB-18</strain>
    </source>
</reference>
<accession>A0A090D0T4</accession>
<keyword evidence="3" id="KW-1185">Reference proteome</keyword>
<feature type="transmembrane region" description="Helical" evidence="1">
    <location>
        <begin position="72"/>
        <end position="90"/>
    </location>
</feature>
<evidence type="ECO:0000256" key="1">
    <source>
        <dbReference type="SAM" id="Phobius"/>
    </source>
</evidence>
<dbReference type="Proteomes" id="UP000031552">
    <property type="component" value="Unassembled WGS sequence"/>
</dbReference>
<sequence length="100" mass="11398">MGNEFLIKEFIFSVLTGTALMSINMVFIKKLGEAWISKNQKLMAFSLLILLKFPFLYFIGYELLKLEVVQPIGLIVGLNISMLGNAFLVLQKQKHIFIKS</sequence>